<feature type="transmembrane region" description="Helical" evidence="7">
    <location>
        <begin position="143"/>
        <end position="166"/>
    </location>
</feature>
<keyword evidence="3 7" id="KW-0812">Transmembrane</keyword>
<dbReference type="InterPro" id="IPR043428">
    <property type="entry name" value="LivM-like"/>
</dbReference>
<feature type="transmembrane region" description="Helical" evidence="7">
    <location>
        <begin position="280"/>
        <end position="303"/>
    </location>
</feature>
<dbReference type="EMBL" id="CP012670">
    <property type="protein sequence ID" value="AUX24558.1"/>
    <property type="molecule type" value="Genomic_DNA"/>
</dbReference>
<dbReference type="PANTHER" id="PTHR30482">
    <property type="entry name" value="HIGH-AFFINITY BRANCHED-CHAIN AMINO ACID TRANSPORT SYSTEM PERMEASE"/>
    <property type="match status" value="1"/>
</dbReference>
<gene>
    <name evidence="8" type="ORF">SOCEGT47_050960</name>
</gene>
<accession>A0A4P2Q659</accession>
<organism evidence="8 9">
    <name type="scientific">Sorangium cellulosum</name>
    <name type="common">Polyangium cellulosum</name>
    <dbReference type="NCBI Taxonomy" id="56"/>
    <lineage>
        <taxon>Bacteria</taxon>
        <taxon>Pseudomonadati</taxon>
        <taxon>Myxococcota</taxon>
        <taxon>Polyangia</taxon>
        <taxon>Polyangiales</taxon>
        <taxon>Polyangiaceae</taxon>
        <taxon>Sorangium</taxon>
    </lineage>
</organism>
<dbReference type="CDD" id="cd06581">
    <property type="entry name" value="TM_PBP1_LivM_like"/>
    <property type="match status" value="1"/>
</dbReference>
<feature type="transmembrane region" description="Helical" evidence="7">
    <location>
        <begin position="238"/>
        <end position="260"/>
    </location>
</feature>
<evidence type="ECO:0000256" key="4">
    <source>
        <dbReference type="ARBA" id="ARBA00022989"/>
    </source>
</evidence>
<dbReference type="Proteomes" id="UP000295781">
    <property type="component" value="Chromosome"/>
</dbReference>
<dbReference type="PANTHER" id="PTHR30482:SF4">
    <property type="entry name" value="SLR1201 PROTEIN"/>
    <property type="match status" value="1"/>
</dbReference>
<feature type="region of interest" description="Disordered" evidence="6">
    <location>
        <begin position="365"/>
        <end position="389"/>
    </location>
</feature>
<evidence type="ECO:0000256" key="7">
    <source>
        <dbReference type="SAM" id="Phobius"/>
    </source>
</evidence>
<evidence type="ECO:0000256" key="1">
    <source>
        <dbReference type="ARBA" id="ARBA00004651"/>
    </source>
</evidence>
<feature type="transmembrane region" description="Helical" evidence="7">
    <location>
        <begin position="186"/>
        <end position="208"/>
    </location>
</feature>
<proteinExistence type="predicted"/>
<name>A0A4P2Q659_SORCE</name>
<dbReference type="AlphaFoldDB" id="A0A4P2Q659"/>
<sequence length="389" mass="40798">MTGRDSALRTFLWAWGAPLAVALPLLAAPLVLSDFRLNLLGKFLTYAIVALGLDLIWGYGGMLSLGQGLFFSLGGYAMAMYLKLEASGSRLPDFMSWSGLEALPLFWEPFRSPVVAIAAAVLAPMAIASAAGYLVFRSRVQGVYFSLITQALTLIASILFIGQQALTGGTNGITNLKTIFGFPRGAAATQTVLYFVTLFCLGALYLLCRRLTQSRFGRLLVAMRDDENRVRFLGYDPVVLKTLVFALSAGMAGVAGALFVCQVGLISPSSMGVVPSVEMVTWVAVGGRGTLLGAIVGAIAVSLGKSALSESYPELWQLAFGALFAASVVLLPAGLAGFVRRAAARLAPGGARRASVLRAGAAAAERAAPDEAEPEAKPAPGRWAGGRRG</sequence>
<dbReference type="InterPro" id="IPR017778">
    <property type="entry name" value="ABC_transptr_urea_perm_UrtC"/>
</dbReference>
<dbReference type="Pfam" id="PF02653">
    <property type="entry name" value="BPD_transp_2"/>
    <property type="match status" value="1"/>
</dbReference>
<evidence type="ECO:0000256" key="6">
    <source>
        <dbReference type="SAM" id="MobiDB-lite"/>
    </source>
</evidence>
<reference evidence="8 9" key="1">
    <citation type="submission" date="2015-09" db="EMBL/GenBank/DDBJ databases">
        <title>Sorangium comparison.</title>
        <authorList>
            <person name="Zaburannyi N."/>
            <person name="Bunk B."/>
            <person name="Overmann J."/>
            <person name="Mueller R."/>
        </authorList>
    </citation>
    <scope>NUCLEOTIDE SEQUENCE [LARGE SCALE GENOMIC DNA]</scope>
    <source>
        <strain evidence="8 9">So ceGT47</strain>
    </source>
</reference>
<keyword evidence="4 7" id="KW-1133">Transmembrane helix</keyword>
<feature type="transmembrane region" description="Helical" evidence="7">
    <location>
        <begin position="39"/>
        <end position="59"/>
    </location>
</feature>
<feature type="transmembrane region" description="Helical" evidence="7">
    <location>
        <begin position="113"/>
        <end position="136"/>
    </location>
</feature>
<evidence type="ECO:0000256" key="2">
    <source>
        <dbReference type="ARBA" id="ARBA00022475"/>
    </source>
</evidence>
<evidence type="ECO:0000313" key="9">
    <source>
        <dbReference type="Proteomes" id="UP000295781"/>
    </source>
</evidence>
<dbReference type="InterPro" id="IPR001851">
    <property type="entry name" value="ABC_transp_permease"/>
</dbReference>
<keyword evidence="2" id="KW-1003">Cell membrane</keyword>
<evidence type="ECO:0000256" key="5">
    <source>
        <dbReference type="ARBA" id="ARBA00023136"/>
    </source>
</evidence>
<feature type="transmembrane region" description="Helical" evidence="7">
    <location>
        <begin position="12"/>
        <end position="32"/>
    </location>
</feature>
<feature type="transmembrane region" description="Helical" evidence="7">
    <location>
        <begin position="315"/>
        <end position="339"/>
    </location>
</feature>
<protein>
    <submittedName>
        <fullName evidence="8">Amino acid ABC transporter permease</fullName>
    </submittedName>
</protein>
<dbReference type="GO" id="GO:0015658">
    <property type="term" value="F:branched-chain amino acid transmembrane transporter activity"/>
    <property type="evidence" value="ECO:0007669"/>
    <property type="project" value="InterPro"/>
</dbReference>
<comment type="subcellular location">
    <subcellularLocation>
        <location evidence="1">Cell membrane</location>
        <topology evidence="1">Multi-pass membrane protein</topology>
    </subcellularLocation>
</comment>
<evidence type="ECO:0000313" key="8">
    <source>
        <dbReference type="EMBL" id="AUX24558.1"/>
    </source>
</evidence>
<dbReference type="GO" id="GO:0005886">
    <property type="term" value="C:plasma membrane"/>
    <property type="evidence" value="ECO:0007669"/>
    <property type="project" value="UniProtKB-SubCell"/>
</dbReference>
<evidence type="ECO:0000256" key="3">
    <source>
        <dbReference type="ARBA" id="ARBA00022692"/>
    </source>
</evidence>
<dbReference type="NCBIfam" id="TIGR03408">
    <property type="entry name" value="urea_trans_UrtC"/>
    <property type="match status" value="1"/>
</dbReference>
<keyword evidence="5 7" id="KW-0472">Membrane</keyword>
<dbReference type="RefSeq" id="WP_242515226.1">
    <property type="nucleotide sequence ID" value="NZ_CP012670.1"/>
</dbReference>